<feature type="domain" description="T4 RNA ligase 1 C-terminal" evidence="2">
    <location>
        <begin position="256"/>
        <end position="349"/>
    </location>
</feature>
<evidence type="ECO:0000313" key="4">
    <source>
        <dbReference type="Proteomes" id="UP000614610"/>
    </source>
</evidence>
<gene>
    <name evidence="3" type="ORF">TWF679_002964</name>
</gene>
<evidence type="ECO:0008006" key="5">
    <source>
        <dbReference type="Google" id="ProtNLM"/>
    </source>
</evidence>
<dbReference type="Pfam" id="PF20819">
    <property type="entry name" value="T4_Rnl1_C"/>
    <property type="match status" value="1"/>
</dbReference>
<dbReference type="Proteomes" id="UP000614610">
    <property type="component" value="Unassembled WGS sequence"/>
</dbReference>
<dbReference type="AlphaFoldDB" id="A0A8H8USB6"/>
<evidence type="ECO:0000259" key="2">
    <source>
        <dbReference type="Pfam" id="PF20819"/>
    </source>
</evidence>
<dbReference type="Gene3D" id="1.10.3550.20">
    <property type="match status" value="1"/>
</dbReference>
<organism evidence="3 4">
    <name type="scientific">Orbilia oligospora</name>
    <name type="common">Nematode-trapping fungus</name>
    <name type="synonym">Arthrobotrys oligospora</name>
    <dbReference type="NCBI Taxonomy" id="2813651"/>
    <lineage>
        <taxon>Eukaryota</taxon>
        <taxon>Fungi</taxon>
        <taxon>Dikarya</taxon>
        <taxon>Ascomycota</taxon>
        <taxon>Pezizomycotina</taxon>
        <taxon>Orbiliomycetes</taxon>
        <taxon>Orbiliales</taxon>
        <taxon>Orbiliaceae</taxon>
        <taxon>Orbilia</taxon>
    </lineage>
</organism>
<dbReference type="GO" id="GO:0003972">
    <property type="term" value="F:RNA ligase (ATP) activity"/>
    <property type="evidence" value="ECO:0007669"/>
    <property type="project" value="InterPro"/>
</dbReference>
<dbReference type="NCBIfam" id="TIGR02308">
    <property type="entry name" value="RNA_lig_T4_1"/>
    <property type="match status" value="1"/>
</dbReference>
<comment type="caution">
    <text evidence="3">The sequence shown here is derived from an EMBL/GenBank/DDBJ whole genome shotgun (WGS) entry which is preliminary data.</text>
</comment>
<dbReference type="Pfam" id="PF09511">
    <property type="entry name" value="RNA_lig_T4_1"/>
    <property type="match status" value="1"/>
</dbReference>
<reference evidence="3" key="1">
    <citation type="submission" date="2019-06" db="EMBL/GenBank/DDBJ databases">
        <authorList>
            <person name="Palmer J.M."/>
        </authorList>
    </citation>
    <scope>NUCLEOTIDE SEQUENCE</scope>
    <source>
        <strain evidence="3">TWF679</strain>
    </source>
</reference>
<name>A0A8H8USB6_ORBOL</name>
<dbReference type="EMBL" id="WIWT01000159">
    <property type="protein sequence ID" value="KAF3197565.1"/>
    <property type="molecule type" value="Genomic_DNA"/>
</dbReference>
<sequence length="376" mass="42784">MKGLYNDLMSLCASNESFYFVDHNYNGVTFRVFSYRLSTYSDFLLPGALECRGHTFRLDLSNVETNPTLVSIPMEKFFNVGENPMTMNLDWSKVVRVDDKRDGSLISTVSVGGGDDGEFILKSKTSFISQQAKLATNLLGTPDYEPLWEACRRMTKLGFTVNMEYTAPTNQIVLTYKGTELRVLNVRSLDDGSYLPLSDLDIPTKFLVDTFADKVSQSWVDDARTKTGVEGWVLWFDSGMKVKLKTDWYSNLHLQKERVASSRSLFELVLMEQSDDLKTLFLKDPQSITRIEEMEVKAKTIYNRLHKLVDDFYQTNKDLSRKDYAVLAQKLLKAEGVFPQAMNLYSGKAMGLREHLIKNFKSLGLVEVEDTSAAIE</sequence>
<feature type="domain" description="T4 RNA ligase 1-like N-terminal" evidence="1">
    <location>
        <begin position="50"/>
        <end position="249"/>
    </location>
</feature>
<dbReference type="OrthoDB" id="9991999at2759"/>
<accession>A0A8H8USB6</accession>
<evidence type="ECO:0000259" key="1">
    <source>
        <dbReference type="Pfam" id="PF09511"/>
    </source>
</evidence>
<dbReference type="InterPro" id="IPR049042">
    <property type="entry name" value="T4_Rnl1_C"/>
</dbReference>
<dbReference type="InterPro" id="IPR012648">
    <property type="entry name" value="Rnl1"/>
</dbReference>
<proteinExistence type="predicted"/>
<protein>
    <recommendedName>
        <fullName evidence="5">T4 RNA ligase 1-like N-terminal domain-containing protein</fullName>
    </recommendedName>
</protein>
<evidence type="ECO:0000313" key="3">
    <source>
        <dbReference type="EMBL" id="KAF3197565.1"/>
    </source>
</evidence>
<dbReference type="InterPro" id="IPR019039">
    <property type="entry name" value="T4-Rnl1-like_N"/>
</dbReference>